<evidence type="ECO:0000256" key="1">
    <source>
        <dbReference type="SAM" id="MobiDB-lite"/>
    </source>
</evidence>
<accession>A0A6A5S4T7</accession>
<feature type="compositionally biased region" description="Polar residues" evidence="1">
    <location>
        <begin position="195"/>
        <end position="205"/>
    </location>
</feature>
<dbReference type="AlphaFoldDB" id="A0A6A5S4T7"/>
<feature type="region of interest" description="Disordered" evidence="1">
    <location>
        <begin position="81"/>
        <end position="136"/>
    </location>
</feature>
<evidence type="ECO:0000313" key="3">
    <source>
        <dbReference type="Proteomes" id="UP000800038"/>
    </source>
</evidence>
<dbReference type="Proteomes" id="UP000800038">
    <property type="component" value="Unassembled WGS sequence"/>
</dbReference>
<sequence>MPPKGSKGGRPRKYPTEEESRLAKVQQNQDSRRRVITRSRTEENLFVPSALSASTLQSALDAAPIPPAITSNLALRVPNTPATQAYPATPSRPIIAPQSPRRLSPSSSPEPWMPPRQECTSPLLGSQRHQSGPLEEDNQLNPLIALLQKAQLDDEDLPLPSVPFSPEPSFLLPSYPASPLLPASTVQPISPPDQPLQTSPLGSNMHSYSLLPGSASVSYSTSSLSSSSRHEFVLPSSPTVLQPHQTQPPVSSYASRFASISEDKITEERSEEELTEEERSDAESIVYQEDPTRLETDACQQAAVQTILRCLRHNCPCPYETSEEGFSLHGIATLLRNCLQHNPVVDLHLDAPLSLPKPLGSYNN</sequence>
<feature type="region of interest" description="Disordered" evidence="1">
    <location>
        <begin position="261"/>
        <end position="283"/>
    </location>
</feature>
<proteinExistence type="predicted"/>
<name>A0A6A5S4T7_9PLEO</name>
<reference evidence="2" key="1">
    <citation type="journal article" date="2020" name="Stud. Mycol.">
        <title>101 Dothideomycetes genomes: a test case for predicting lifestyles and emergence of pathogens.</title>
        <authorList>
            <person name="Haridas S."/>
            <person name="Albert R."/>
            <person name="Binder M."/>
            <person name="Bloem J."/>
            <person name="Labutti K."/>
            <person name="Salamov A."/>
            <person name="Andreopoulos B."/>
            <person name="Baker S."/>
            <person name="Barry K."/>
            <person name="Bills G."/>
            <person name="Bluhm B."/>
            <person name="Cannon C."/>
            <person name="Castanera R."/>
            <person name="Culley D."/>
            <person name="Daum C."/>
            <person name="Ezra D."/>
            <person name="Gonzalez J."/>
            <person name="Henrissat B."/>
            <person name="Kuo A."/>
            <person name="Liang C."/>
            <person name="Lipzen A."/>
            <person name="Lutzoni F."/>
            <person name="Magnuson J."/>
            <person name="Mondo S."/>
            <person name="Nolan M."/>
            <person name="Ohm R."/>
            <person name="Pangilinan J."/>
            <person name="Park H.-J."/>
            <person name="Ramirez L."/>
            <person name="Alfaro M."/>
            <person name="Sun H."/>
            <person name="Tritt A."/>
            <person name="Yoshinaga Y."/>
            <person name="Zwiers L.-H."/>
            <person name="Turgeon B."/>
            <person name="Goodwin S."/>
            <person name="Spatafora J."/>
            <person name="Crous P."/>
            <person name="Grigoriev I."/>
        </authorList>
    </citation>
    <scope>NUCLEOTIDE SEQUENCE</scope>
    <source>
        <strain evidence="2">CBS 161.51</strain>
    </source>
</reference>
<feature type="region of interest" description="Disordered" evidence="1">
    <location>
        <begin position="183"/>
        <end position="205"/>
    </location>
</feature>
<evidence type="ECO:0000313" key="2">
    <source>
        <dbReference type="EMBL" id="KAF1935635.1"/>
    </source>
</evidence>
<feature type="compositionally biased region" description="Low complexity" evidence="1">
    <location>
        <begin position="97"/>
        <end position="110"/>
    </location>
</feature>
<feature type="non-terminal residue" evidence="2">
    <location>
        <position position="364"/>
    </location>
</feature>
<organism evidence="2 3">
    <name type="scientific">Clathrospora elynae</name>
    <dbReference type="NCBI Taxonomy" id="706981"/>
    <lineage>
        <taxon>Eukaryota</taxon>
        <taxon>Fungi</taxon>
        <taxon>Dikarya</taxon>
        <taxon>Ascomycota</taxon>
        <taxon>Pezizomycotina</taxon>
        <taxon>Dothideomycetes</taxon>
        <taxon>Pleosporomycetidae</taxon>
        <taxon>Pleosporales</taxon>
        <taxon>Diademaceae</taxon>
        <taxon>Clathrospora</taxon>
    </lineage>
</organism>
<feature type="region of interest" description="Disordered" evidence="1">
    <location>
        <begin position="1"/>
        <end position="42"/>
    </location>
</feature>
<feature type="compositionally biased region" description="Polar residues" evidence="1">
    <location>
        <begin position="118"/>
        <end position="130"/>
    </location>
</feature>
<feature type="compositionally biased region" description="Acidic residues" evidence="1">
    <location>
        <begin position="269"/>
        <end position="280"/>
    </location>
</feature>
<protein>
    <submittedName>
        <fullName evidence="2">Uncharacterized protein</fullName>
    </submittedName>
</protein>
<dbReference type="EMBL" id="ML976249">
    <property type="protein sequence ID" value="KAF1935635.1"/>
    <property type="molecule type" value="Genomic_DNA"/>
</dbReference>
<gene>
    <name evidence="2" type="ORF">EJ02DRAFT_471053</name>
</gene>
<keyword evidence="3" id="KW-1185">Reference proteome</keyword>